<feature type="chain" id="PRO_5045311723" description="DUF2884 family protein" evidence="1">
    <location>
        <begin position="24"/>
        <end position="240"/>
    </location>
</feature>
<protein>
    <recommendedName>
        <fullName evidence="4">DUF2884 family protein</fullName>
    </recommendedName>
</protein>
<keyword evidence="1" id="KW-0732">Signal</keyword>
<name>A0ABN8DMM1_9VIBR</name>
<dbReference type="RefSeq" id="WP_237485810.1">
    <property type="nucleotide sequence ID" value="NZ_CAKLCM010000003.1"/>
</dbReference>
<accession>A0ABN8DMM1</accession>
<organism evidence="2 3">
    <name type="scientific">Vibrio hippocampi</name>
    <dbReference type="NCBI Taxonomy" id="654686"/>
    <lineage>
        <taxon>Bacteria</taxon>
        <taxon>Pseudomonadati</taxon>
        <taxon>Pseudomonadota</taxon>
        <taxon>Gammaproteobacteria</taxon>
        <taxon>Vibrionales</taxon>
        <taxon>Vibrionaceae</taxon>
        <taxon>Vibrio</taxon>
    </lineage>
</organism>
<evidence type="ECO:0000313" key="2">
    <source>
        <dbReference type="EMBL" id="CAH0528917.1"/>
    </source>
</evidence>
<proteinExistence type="predicted"/>
<dbReference type="Proteomes" id="UP000838160">
    <property type="component" value="Unassembled WGS sequence"/>
</dbReference>
<gene>
    <name evidence="2" type="ORF">VHP8226_02947</name>
</gene>
<feature type="signal peptide" evidence="1">
    <location>
        <begin position="1"/>
        <end position="23"/>
    </location>
</feature>
<evidence type="ECO:0000256" key="1">
    <source>
        <dbReference type="SAM" id="SignalP"/>
    </source>
</evidence>
<comment type="caution">
    <text evidence="2">The sequence shown here is derived from an EMBL/GenBank/DDBJ whole genome shotgun (WGS) entry which is preliminary data.</text>
</comment>
<reference evidence="2" key="1">
    <citation type="submission" date="2021-12" db="EMBL/GenBank/DDBJ databases">
        <authorList>
            <person name="Rodrigo-Torres L."/>
            <person name="Arahal R. D."/>
            <person name="Lucena T."/>
        </authorList>
    </citation>
    <scope>NUCLEOTIDE SEQUENCE</scope>
    <source>
        <strain evidence="2">CECT 8226</strain>
    </source>
</reference>
<evidence type="ECO:0000313" key="3">
    <source>
        <dbReference type="Proteomes" id="UP000838160"/>
    </source>
</evidence>
<evidence type="ECO:0008006" key="4">
    <source>
        <dbReference type="Google" id="ProtNLM"/>
    </source>
</evidence>
<dbReference type="EMBL" id="CAKLCM010000003">
    <property type="protein sequence ID" value="CAH0528917.1"/>
    <property type="molecule type" value="Genomic_DNA"/>
</dbReference>
<sequence>MNIFKQLSLLALFSVGYPLSGHAQSVDVEQLKIDLESVQLPFKTSDGSIEMRAVAADHIAYPSYGAFFILRAQDATLITPNALILDPPVCQFDVSHNKEAIYLSQYGGSLTLKQSQYSASGGVTYSWRFSNKSTEQACQSLAQSYQQTMSESDAEQLNLQLLQISQDLVQAMLFVKEHSSKEHEQQQNRMLSRSHVQVLKLQNQLWKQFPQLLPEPLGGDYQVGTDQSKPMFNQCTKDEE</sequence>
<keyword evidence="3" id="KW-1185">Reference proteome</keyword>